<dbReference type="GO" id="GO:0007548">
    <property type="term" value="P:sex differentiation"/>
    <property type="evidence" value="ECO:0007669"/>
    <property type="project" value="UniProtKB-KW"/>
</dbReference>
<dbReference type="eggNOG" id="KOG0118">
    <property type="taxonomic scope" value="Eukaryota"/>
</dbReference>
<evidence type="ECO:0000313" key="11">
    <source>
        <dbReference type="Proteomes" id="UP000009192"/>
    </source>
</evidence>
<name>B4L697_DROMO</name>
<keyword evidence="4" id="KW-0221">Differentiation</keyword>
<feature type="compositionally biased region" description="Basic residues" evidence="8">
    <location>
        <begin position="397"/>
        <end position="409"/>
    </location>
</feature>
<reference evidence="10 11" key="1">
    <citation type="journal article" date="2007" name="Nature">
        <title>Evolution of genes and genomes on the Drosophila phylogeny.</title>
        <authorList>
            <consortium name="Drosophila 12 Genomes Consortium"/>
            <person name="Clark A.G."/>
            <person name="Eisen M.B."/>
            <person name="Smith D.R."/>
            <person name="Bergman C.M."/>
            <person name="Oliver B."/>
            <person name="Markow T.A."/>
            <person name="Kaufman T.C."/>
            <person name="Kellis M."/>
            <person name="Gelbart W."/>
            <person name="Iyer V.N."/>
            <person name="Pollard D.A."/>
            <person name="Sackton T.B."/>
            <person name="Larracuente A.M."/>
            <person name="Singh N.D."/>
            <person name="Abad J.P."/>
            <person name="Abt D.N."/>
            <person name="Adryan B."/>
            <person name="Aguade M."/>
            <person name="Akashi H."/>
            <person name="Anderson W.W."/>
            <person name="Aquadro C.F."/>
            <person name="Ardell D.H."/>
            <person name="Arguello R."/>
            <person name="Artieri C.G."/>
            <person name="Barbash D.A."/>
            <person name="Barker D."/>
            <person name="Barsanti P."/>
            <person name="Batterham P."/>
            <person name="Batzoglou S."/>
            <person name="Begun D."/>
            <person name="Bhutkar A."/>
            <person name="Blanco E."/>
            <person name="Bosak S.A."/>
            <person name="Bradley R.K."/>
            <person name="Brand A.D."/>
            <person name="Brent M.R."/>
            <person name="Brooks A.N."/>
            <person name="Brown R.H."/>
            <person name="Butlin R.K."/>
            <person name="Caggese C."/>
            <person name="Calvi B.R."/>
            <person name="Bernardo de Carvalho A."/>
            <person name="Caspi A."/>
            <person name="Castrezana S."/>
            <person name="Celniker S.E."/>
            <person name="Chang J.L."/>
            <person name="Chapple C."/>
            <person name="Chatterji S."/>
            <person name="Chinwalla A."/>
            <person name="Civetta A."/>
            <person name="Clifton S.W."/>
            <person name="Comeron J.M."/>
            <person name="Costello J.C."/>
            <person name="Coyne J.A."/>
            <person name="Daub J."/>
            <person name="David R.G."/>
            <person name="Delcher A.L."/>
            <person name="Delehaunty K."/>
            <person name="Do C.B."/>
            <person name="Ebling H."/>
            <person name="Edwards K."/>
            <person name="Eickbush T."/>
            <person name="Evans J.D."/>
            <person name="Filipski A."/>
            <person name="Findeiss S."/>
            <person name="Freyhult E."/>
            <person name="Fulton L."/>
            <person name="Fulton R."/>
            <person name="Garcia A.C."/>
            <person name="Gardiner A."/>
            <person name="Garfield D.A."/>
            <person name="Garvin B.E."/>
            <person name="Gibson G."/>
            <person name="Gilbert D."/>
            <person name="Gnerre S."/>
            <person name="Godfrey J."/>
            <person name="Good R."/>
            <person name="Gotea V."/>
            <person name="Gravely B."/>
            <person name="Greenberg A.J."/>
            <person name="Griffiths-Jones S."/>
            <person name="Gross S."/>
            <person name="Guigo R."/>
            <person name="Gustafson E.A."/>
            <person name="Haerty W."/>
            <person name="Hahn M.W."/>
            <person name="Halligan D.L."/>
            <person name="Halpern A.L."/>
            <person name="Halter G.M."/>
            <person name="Han M.V."/>
            <person name="Heger A."/>
            <person name="Hillier L."/>
            <person name="Hinrichs A.S."/>
            <person name="Holmes I."/>
            <person name="Hoskins R.A."/>
            <person name="Hubisz M.J."/>
            <person name="Hultmark D."/>
            <person name="Huntley M.A."/>
            <person name="Jaffe D.B."/>
            <person name="Jagadeeshan S."/>
            <person name="Jeck W.R."/>
            <person name="Johnson J."/>
            <person name="Jones C.D."/>
            <person name="Jordan W.C."/>
            <person name="Karpen G.H."/>
            <person name="Kataoka E."/>
            <person name="Keightley P.D."/>
            <person name="Kheradpour P."/>
            <person name="Kirkness E.F."/>
            <person name="Koerich L.B."/>
            <person name="Kristiansen K."/>
            <person name="Kudrna D."/>
            <person name="Kulathinal R.J."/>
            <person name="Kumar S."/>
            <person name="Kwok R."/>
            <person name="Lander E."/>
            <person name="Langley C.H."/>
            <person name="Lapoint R."/>
            <person name="Lazzaro B.P."/>
            <person name="Lee S.J."/>
            <person name="Levesque L."/>
            <person name="Li R."/>
            <person name="Lin C.F."/>
            <person name="Lin M.F."/>
            <person name="Lindblad-Toh K."/>
            <person name="Llopart A."/>
            <person name="Long M."/>
            <person name="Low L."/>
            <person name="Lozovsky E."/>
            <person name="Lu J."/>
            <person name="Luo M."/>
            <person name="Machado C.A."/>
            <person name="Makalowski W."/>
            <person name="Marzo M."/>
            <person name="Matsuda M."/>
            <person name="Matzkin L."/>
            <person name="McAllister B."/>
            <person name="McBride C.S."/>
            <person name="McKernan B."/>
            <person name="McKernan K."/>
            <person name="Mendez-Lago M."/>
            <person name="Minx P."/>
            <person name="Mollenhauer M.U."/>
            <person name="Montooth K."/>
            <person name="Mount S.M."/>
            <person name="Mu X."/>
            <person name="Myers E."/>
            <person name="Negre B."/>
            <person name="Newfeld S."/>
            <person name="Nielsen R."/>
            <person name="Noor M.A."/>
            <person name="O'Grady P."/>
            <person name="Pachter L."/>
            <person name="Papaceit M."/>
            <person name="Parisi M.J."/>
            <person name="Parisi M."/>
            <person name="Parts L."/>
            <person name="Pedersen J.S."/>
            <person name="Pesole G."/>
            <person name="Phillippy A.M."/>
            <person name="Ponting C.P."/>
            <person name="Pop M."/>
            <person name="Porcelli D."/>
            <person name="Powell J.R."/>
            <person name="Prohaska S."/>
            <person name="Pruitt K."/>
            <person name="Puig M."/>
            <person name="Quesneville H."/>
            <person name="Ram K.R."/>
            <person name="Rand D."/>
            <person name="Rasmussen M.D."/>
            <person name="Reed L.K."/>
            <person name="Reenan R."/>
            <person name="Reily A."/>
            <person name="Remington K.A."/>
            <person name="Rieger T.T."/>
            <person name="Ritchie M.G."/>
            <person name="Robin C."/>
            <person name="Rogers Y.H."/>
            <person name="Rohde C."/>
            <person name="Rozas J."/>
            <person name="Rubenfield M.J."/>
            <person name="Ruiz A."/>
            <person name="Russo S."/>
            <person name="Salzberg S.L."/>
            <person name="Sanchez-Gracia A."/>
            <person name="Saranga D.J."/>
            <person name="Sato H."/>
            <person name="Schaeffer S.W."/>
            <person name="Schatz M.C."/>
            <person name="Schlenke T."/>
            <person name="Schwartz R."/>
            <person name="Segarra C."/>
            <person name="Singh R.S."/>
            <person name="Sirot L."/>
            <person name="Sirota M."/>
            <person name="Sisneros N.B."/>
            <person name="Smith C.D."/>
            <person name="Smith T.F."/>
            <person name="Spieth J."/>
            <person name="Stage D.E."/>
            <person name="Stark A."/>
            <person name="Stephan W."/>
            <person name="Strausberg R.L."/>
            <person name="Strempel S."/>
            <person name="Sturgill D."/>
            <person name="Sutton G."/>
            <person name="Sutton G.G."/>
            <person name="Tao W."/>
            <person name="Teichmann S."/>
            <person name="Tobari Y.N."/>
            <person name="Tomimura Y."/>
            <person name="Tsolas J.M."/>
            <person name="Valente V.L."/>
            <person name="Venter E."/>
            <person name="Venter J.C."/>
            <person name="Vicario S."/>
            <person name="Vieira F.G."/>
            <person name="Vilella A.J."/>
            <person name="Villasante A."/>
            <person name="Walenz B."/>
            <person name="Wang J."/>
            <person name="Wasserman M."/>
            <person name="Watts T."/>
            <person name="Wilson D."/>
            <person name="Wilson R.K."/>
            <person name="Wing R.A."/>
            <person name="Wolfner M.F."/>
            <person name="Wong A."/>
            <person name="Wong G.K."/>
            <person name="Wu C.I."/>
            <person name="Wu G."/>
            <person name="Yamamoto D."/>
            <person name="Yang H.P."/>
            <person name="Yang S.P."/>
            <person name="Yorke J.A."/>
            <person name="Yoshida K."/>
            <person name="Zdobnov E."/>
            <person name="Zhang P."/>
            <person name="Zhang Y."/>
            <person name="Zimin A.V."/>
            <person name="Baldwin J."/>
            <person name="Abdouelleil A."/>
            <person name="Abdulkadir J."/>
            <person name="Abebe A."/>
            <person name="Abera B."/>
            <person name="Abreu J."/>
            <person name="Acer S.C."/>
            <person name="Aftuck L."/>
            <person name="Alexander A."/>
            <person name="An P."/>
            <person name="Anderson E."/>
            <person name="Anderson S."/>
            <person name="Arachi H."/>
            <person name="Azer M."/>
            <person name="Bachantsang P."/>
            <person name="Barry A."/>
            <person name="Bayul T."/>
            <person name="Berlin A."/>
            <person name="Bessette D."/>
            <person name="Bloom T."/>
            <person name="Blye J."/>
            <person name="Boguslavskiy L."/>
            <person name="Bonnet C."/>
            <person name="Boukhgalter B."/>
            <person name="Bourzgui I."/>
            <person name="Brown A."/>
            <person name="Cahill P."/>
            <person name="Channer S."/>
            <person name="Cheshatsang Y."/>
            <person name="Chuda L."/>
            <person name="Citroen M."/>
            <person name="Collymore A."/>
            <person name="Cooke P."/>
            <person name="Costello M."/>
            <person name="D'Aco K."/>
            <person name="Daza R."/>
            <person name="De Haan G."/>
            <person name="DeGray S."/>
            <person name="DeMaso C."/>
            <person name="Dhargay N."/>
            <person name="Dooley K."/>
            <person name="Dooley E."/>
            <person name="Doricent M."/>
            <person name="Dorje P."/>
            <person name="Dorjee K."/>
            <person name="Dupes A."/>
            <person name="Elong R."/>
            <person name="Falk J."/>
            <person name="Farina A."/>
            <person name="Faro S."/>
            <person name="Ferguson D."/>
            <person name="Fisher S."/>
            <person name="Foley C.D."/>
            <person name="Franke A."/>
            <person name="Friedrich D."/>
            <person name="Gadbois L."/>
            <person name="Gearin G."/>
            <person name="Gearin C.R."/>
            <person name="Giannoukos G."/>
            <person name="Goode T."/>
            <person name="Graham J."/>
            <person name="Grandbois E."/>
            <person name="Grewal S."/>
            <person name="Gyaltsen K."/>
            <person name="Hafez N."/>
            <person name="Hagos B."/>
            <person name="Hall J."/>
            <person name="Henson C."/>
            <person name="Hollinger A."/>
            <person name="Honan T."/>
            <person name="Huard M.D."/>
            <person name="Hughes L."/>
            <person name="Hurhula B."/>
            <person name="Husby M.E."/>
            <person name="Kamat A."/>
            <person name="Kanga B."/>
            <person name="Kashin S."/>
            <person name="Khazanovich D."/>
            <person name="Kisner P."/>
            <person name="Lance K."/>
            <person name="Lara M."/>
            <person name="Lee W."/>
            <person name="Lennon N."/>
            <person name="Letendre F."/>
            <person name="LeVine R."/>
            <person name="Lipovsky A."/>
            <person name="Liu X."/>
            <person name="Liu J."/>
            <person name="Liu S."/>
            <person name="Lokyitsang T."/>
            <person name="Lokyitsang Y."/>
            <person name="Lubonja R."/>
            <person name="Lui A."/>
            <person name="MacDonald P."/>
            <person name="Magnisalis V."/>
            <person name="Maru K."/>
            <person name="Matthews C."/>
            <person name="McCusker W."/>
            <person name="McDonough S."/>
            <person name="Mehta T."/>
            <person name="Meldrim J."/>
            <person name="Meneus L."/>
            <person name="Mihai O."/>
            <person name="Mihalev A."/>
            <person name="Mihova T."/>
            <person name="Mittelman R."/>
            <person name="Mlenga V."/>
            <person name="Montmayeur A."/>
            <person name="Mulrain L."/>
            <person name="Navidi A."/>
            <person name="Naylor J."/>
            <person name="Negash T."/>
            <person name="Nguyen T."/>
            <person name="Nguyen N."/>
            <person name="Nicol R."/>
            <person name="Norbu C."/>
            <person name="Norbu N."/>
            <person name="Novod N."/>
            <person name="O'Neill B."/>
            <person name="Osman S."/>
            <person name="Markiewicz E."/>
            <person name="Oyono O.L."/>
            <person name="Patti C."/>
            <person name="Phunkhang P."/>
            <person name="Pierre F."/>
            <person name="Priest M."/>
            <person name="Raghuraman S."/>
            <person name="Rege F."/>
            <person name="Reyes R."/>
            <person name="Rise C."/>
            <person name="Rogov P."/>
            <person name="Ross K."/>
            <person name="Ryan E."/>
            <person name="Settipalli S."/>
            <person name="Shea T."/>
            <person name="Sherpa N."/>
            <person name="Shi L."/>
            <person name="Shih D."/>
            <person name="Sparrow T."/>
            <person name="Spaulding J."/>
            <person name="Stalker J."/>
            <person name="Stange-Thomann N."/>
            <person name="Stavropoulos S."/>
            <person name="Stone C."/>
            <person name="Strader C."/>
            <person name="Tesfaye S."/>
            <person name="Thomson T."/>
            <person name="Thoulutsang Y."/>
            <person name="Thoulutsang D."/>
            <person name="Topham K."/>
            <person name="Topping I."/>
            <person name="Tsamla T."/>
            <person name="Vassiliev H."/>
            <person name="Vo A."/>
            <person name="Wangchuk T."/>
            <person name="Wangdi T."/>
            <person name="Weiand M."/>
            <person name="Wilkinson J."/>
            <person name="Wilson A."/>
            <person name="Yadav S."/>
            <person name="Young G."/>
            <person name="Yu Q."/>
            <person name="Zembek L."/>
            <person name="Zhong D."/>
            <person name="Zimmer A."/>
            <person name="Zwirko Z."/>
            <person name="Jaffe D.B."/>
            <person name="Alvarez P."/>
            <person name="Brockman W."/>
            <person name="Butler J."/>
            <person name="Chin C."/>
            <person name="Gnerre S."/>
            <person name="Grabherr M."/>
            <person name="Kleber M."/>
            <person name="Mauceli E."/>
            <person name="MacCallum I."/>
        </authorList>
    </citation>
    <scope>NUCLEOTIDE SEQUENCE [LARGE SCALE GENOMIC DNA]</scope>
    <source>
        <strain evidence="11">Tucson 15081-1352.22</strain>
    </source>
</reference>
<dbReference type="GO" id="GO:0042742">
    <property type="term" value="P:defense response to bacterium"/>
    <property type="evidence" value="ECO:0007669"/>
    <property type="project" value="EnsemblMetazoa"/>
</dbReference>
<dbReference type="GO" id="GO:0050686">
    <property type="term" value="P:negative regulation of mRNA processing"/>
    <property type="evidence" value="ECO:0007669"/>
    <property type="project" value="UniProtKB-ARBA"/>
</dbReference>
<dbReference type="PRINTS" id="PR00961">
    <property type="entry name" value="HUDSXLRNA"/>
</dbReference>
<evidence type="ECO:0000256" key="6">
    <source>
        <dbReference type="ARBA" id="ARBA00068772"/>
    </source>
</evidence>
<feature type="region of interest" description="Disordered" evidence="8">
    <location>
        <begin position="454"/>
        <end position="477"/>
    </location>
</feature>
<feature type="compositionally biased region" description="Acidic residues" evidence="8">
    <location>
        <begin position="43"/>
        <end position="67"/>
    </location>
</feature>
<keyword evidence="3 7" id="KW-0694">RNA-binding</keyword>
<dbReference type="PROSITE" id="PS50102">
    <property type="entry name" value="RRM"/>
    <property type="match status" value="2"/>
</dbReference>
<dbReference type="InterPro" id="IPR002343">
    <property type="entry name" value="Hud_Sxl_RNA"/>
</dbReference>
<dbReference type="InParanoid" id="B4L697"/>
<evidence type="ECO:0000313" key="10">
    <source>
        <dbReference type="EMBL" id="EDW05893.2"/>
    </source>
</evidence>
<dbReference type="Gene3D" id="3.30.70.330">
    <property type="match status" value="2"/>
</dbReference>
<dbReference type="KEGG" id="dmo:Dmoj_GI16327"/>
<dbReference type="AlphaFoldDB" id="B4L697"/>
<keyword evidence="4" id="KW-0726">Sexual differentiation</keyword>
<dbReference type="GO" id="GO:0043484">
    <property type="term" value="P:regulation of RNA splicing"/>
    <property type="evidence" value="ECO:0007669"/>
    <property type="project" value="EnsemblMetazoa"/>
</dbReference>
<evidence type="ECO:0000256" key="1">
    <source>
        <dbReference type="ARBA" id="ARBA00004123"/>
    </source>
</evidence>
<dbReference type="PANTHER" id="PTHR15241:SF304">
    <property type="entry name" value="RRM DOMAIN-CONTAINING PROTEIN"/>
    <property type="match status" value="1"/>
</dbReference>
<dbReference type="OrthoDB" id="266020at2759"/>
<feature type="compositionally biased region" description="Basic and acidic residues" evidence="8">
    <location>
        <begin position="1"/>
        <end position="15"/>
    </location>
</feature>
<dbReference type="SMART" id="SM00360">
    <property type="entry name" value="RRM"/>
    <property type="match status" value="2"/>
</dbReference>
<dbReference type="HOGENOM" id="CLU_021334_0_0_1"/>
<evidence type="ECO:0000256" key="3">
    <source>
        <dbReference type="ARBA" id="ARBA00022884"/>
    </source>
</evidence>
<feature type="compositionally biased region" description="Gly residues" evidence="8">
    <location>
        <begin position="70"/>
        <end position="80"/>
    </location>
</feature>
<evidence type="ECO:0000256" key="8">
    <source>
        <dbReference type="SAM" id="MobiDB-lite"/>
    </source>
</evidence>
<accession>B4L697</accession>
<feature type="compositionally biased region" description="Low complexity" evidence="8">
    <location>
        <begin position="342"/>
        <end position="368"/>
    </location>
</feature>
<feature type="region of interest" description="Disordered" evidence="8">
    <location>
        <begin position="1"/>
        <end position="127"/>
    </location>
</feature>
<dbReference type="SMR" id="B4L697"/>
<dbReference type="EMBL" id="CH933812">
    <property type="protein sequence ID" value="EDW05893.2"/>
    <property type="molecule type" value="Genomic_DNA"/>
</dbReference>
<gene>
    <name evidence="10" type="primary">Dmoj\GI16327</name>
    <name evidence="10" type="ORF">Dmoj_GI16327</name>
</gene>
<keyword evidence="2" id="KW-0677">Repeat</keyword>
<feature type="compositionally biased region" description="Basic residues" evidence="8">
    <location>
        <begin position="454"/>
        <end position="466"/>
    </location>
</feature>
<evidence type="ECO:0000256" key="7">
    <source>
        <dbReference type="PROSITE-ProRule" id="PRU00176"/>
    </source>
</evidence>
<dbReference type="FunFam" id="3.30.70.330:FF:000383">
    <property type="entry name" value="Sex lethal, isoform D"/>
    <property type="match status" value="1"/>
</dbReference>
<organism evidence="10 11">
    <name type="scientific">Drosophila mojavensis</name>
    <name type="common">Fruit fly</name>
    <dbReference type="NCBI Taxonomy" id="7230"/>
    <lineage>
        <taxon>Eukaryota</taxon>
        <taxon>Metazoa</taxon>
        <taxon>Ecdysozoa</taxon>
        <taxon>Arthropoda</taxon>
        <taxon>Hexapoda</taxon>
        <taxon>Insecta</taxon>
        <taxon>Pterygota</taxon>
        <taxon>Neoptera</taxon>
        <taxon>Endopterygota</taxon>
        <taxon>Diptera</taxon>
        <taxon>Brachycera</taxon>
        <taxon>Muscomorpha</taxon>
        <taxon>Ephydroidea</taxon>
        <taxon>Drosophilidae</taxon>
        <taxon>Drosophila</taxon>
    </lineage>
</organism>
<dbReference type="InterPro" id="IPR035979">
    <property type="entry name" value="RBD_domain_sf"/>
</dbReference>
<dbReference type="PANTHER" id="PTHR15241">
    <property type="entry name" value="TRANSFORMER-2-RELATED"/>
    <property type="match status" value="1"/>
</dbReference>
<dbReference type="GO" id="GO:0005634">
    <property type="term" value="C:nucleus"/>
    <property type="evidence" value="ECO:0007669"/>
    <property type="project" value="UniProtKB-SubCell"/>
</dbReference>
<feature type="domain" description="RRM" evidence="9">
    <location>
        <begin position="234"/>
        <end position="314"/>
    </location>
</feature>
<dbReference type="InterPro" id="IPR000504">
    <property type="entry name" value="RRM_dom"/>
</dbReference>
<evidence type="ECO:0000256" key="4">
    <source>
        <dbReference type="ARBA" id="ARBA00022928"/>
    </source>
</evidence>
<dbReference type="GO" id="GO:0003729">
    <property type="term" value="F:mRNA binding"/>
    <property type="evidence" value="ECO:0007669"/>
    <property type="project" value="UniProtKB-ARBA"/>
</dbReference>
<dbReference type="GO" id="GO:1990904">
    <property type="term" value="C:ribonucleoprotein complex"/>
    <property type="evidence" value="ECO:0007669"/>
    <property type="project" value="InterPro"/>
</dbReference>
<proteinExistence type="predicted"/>
<dbReference type="GO" id="GO:0016441">
    <property type="term" value="P:post-transcriptional gene silencing"/>
    <property type="evidence" value="ECO:0007669"/>
    <property type="project" value="EnsemblMetazoa"/>
</dbReference>
<feature type="domain" description="RRM" evidence="9">
    <location>
        <begin position="148"/>
        <end position="226"/>
    </location>
</feature>
<dbReference type="FunFam" id="3.30.70.330:FF:000205">
    <property type="entry name" value="Sex lethal, isoform B"/>
    <property type="match status" value="1"/>
</dbReference>
<keyword evidence="5" id="KW-0539">Nucleus</keyword>
<feature type="compositionally biased region" description="Low complexity" evidence="8">
    <location>
        <begin position="102"/>
        <end position="127"/>
    </location>
</feature>
<feature type="compositionally biased region" description="Basic and acidic residues" evidence="8">
    <location>
        <begin position="90"/>
        <end position="101"/>
    </location>
</feature>
<dbReference type="CDD" id="cd12649">
    <property type="entry name" value="RRM1_SXL"/>
    <property type="match status" value="1"/>
</dbReference>
<sequence>MPKPDKIKQRAKFKEEDDEDEGSSDIDEKDSEDTVVQERDSQDSQDDGEDMEADSDDDDTSDSDDNNDNGGNGGNGGNDGKGGKEDEDAAEKSKSTARDIKNNQNSKMQQQSQQQQQNKQSNTSGAAAAGAASAAAAANTAEDRTSATNLIINYLPQDMTDRELYRLFSSCGSINTCKIMRDYKTGYSFGYGFVDYNSEVDSEEAIQKLNGFYVRNKRLKVSYARPGGQSIKDTNLYVINLSRNINDDQLDRIFSPYGLIVQRNILRDKLTGRPRGVAFVRYNKREEAQEAIKALNNTVPEGGSQPIWVRLAEEHGKAKAAQFMSQIGGGPHMGQPQPPLPHHMGGHMQQQQVPHHPQQMHHQQQQPHHQQHHPQHHHQHQQQHHHHQQHHSLPPPPHHHMQQLHHHPHGGGGGMGVGVGVGVGVGLPQPMHGGGGVVGGGGGGVGGYHHNMAHRGRSNRTTRSQKPHPYNHAQKFI</sequence>
<dbReference type="SUPFAM" id="SSF54928">
    <property type="entry name" value="RNA-binding domain, RBD"/>
    <property type="match status" value="1"/>
</dbReference>
<protein>
    <recommendedName>
        <fullName evidence="6">Protein sex-lethal</fullName>
    </recommendedName>
</protein>
<feature type="region of interest" description="Disordered" evidence="8">
    <location>
        <begin position="326"/>
        <end position="417"/>
    </location>
</feature>
<dbReference type="GO" id="GO:0009967">
    <property type="term" value="P:positive regulation of signal transduction"/>
    <property type="evidence" value="ECO:0007669"/>
    <property type="project" value="UniProtKB-ARBA"/>
</dbReference>
<feature type="compositionally biased region" description="Basic residues" evidence="8">
    <location>
        <begin position="369"/>
        <end position="390"/>
    </location>
</feature>
<dbReference type="Pfam" id="PF00076">
    <property type="entry name" value="RRM_1"/>
    <property type="match status" value="2"/>
</dbReference>
<dbReference type="InterPro" id="IPR012677">
    <property type="entry name" value="Nucleotide-bd_a/b_plait_sf"/>
</dbReference>
<evidence type="ECO:0000256" key="2">
    <source>
        <dbReference type="ARBA" id="ARBA00022737"/>
    </source>
</evidence>
<comment type="subcellular location">
    <subcellularLocation>
        <location evidence="1">Nucleus</location>
    </subcellularLocation>
</comment>
<dbReference type="GO" id="GO:0005737">
    <property type="term" value="C:cytoplasm"/>
    <property type="evidence" value="ECO:0007669"/>
    <property type="project" value="UniProtKB-ARBA"/>
</dbReference>
<evidence type="ECO:0000259" key="9">
    <source>
        <dbReference type="PROSITE" id="PS50102"/>
    </source>
</evidence>
<keyword evidence="11" id="KW-1185">Reference proteome</keyword>
<dbReference type="Proteomes" id="UP000009192">
    <property type="component" value="Unassembled WGS sequence"/>
</dbReference>
<dbReference type="GO" id="GO:0008266">
    <property type="term" value="F:poly(U) RNA binding"/>
    <property type="evidence" value="ECO:0007669"/>
    <property type="project" value="UniProtKB-ARBA"/>
</dbReference>
<evidence type="ECO:0000256" key="5">
    <source>
        <dbReference type="ARBA" id="ARBA00023242"/>
    </source>
</evidence>
<feature type="compositionally biased region" description="Acidic residues" evidence="8">
    <location>
        <begin position="16"/>
        <end position="35"/>
    </location>
</feature>